<dbReference type="EMBL" id="MOMC01000072">
    <property type="protein sequence ID" value="ONH24344.1"/>
    <property type="molecule type" value="Genomic_DNA"/>
</dbReference>
<dbReference type="STRING" id="1834516.BL253_30430"/>
<accession>A0A1V2I2E2</accession>
<organism evidence="1 2">
    <name type="scientific">Pseudofrankia asymbiotica</name>
    <dbReference type="NCBI Taxonomy" id="1834516"/>
    <lineage>
        <taxon>Bacteria</taxon>
        <taxon>Bacillati</taxon>
        <taxon>Actinomycetota</taxon>
        <taxon>Actinomycetes</taxon>
        <taxon>Frankiales</taxon>
        <taxon>Frankiaceae</taxon>
        <taxon>Pseudofrankia</taxon>
    </lineage>
</organism>
<comment type="caution">
    <text evidence="1">The sequence shown here is derived from an EMBL/GenBank/DDBJ whole genome shotgun (WGS) entry which is preliminary data.</text>
</comment>
<evidence type="ECO:0000313" key="2">
    <source>
        <dbReference type="Proteomes" id="UP000188929"/>
    </source>
</evidence>
<keyword evidence="2" id="KW-1185">Reference proteome</keyword>
<gene>
    <name evidence="1" type="ORF">BL253_30430</name>
</gene>
<dbReference type="Proteomes" id="UP000188929">
    <property type="component" value="Unassembled WGS sequence"/>
</dbReference>
<dbReference type="AlphaFoldDB" id="A0A1V2I2E2"/>
<proteinExistence type="predicted"/>
<evidence type="ECO:0000313" key="1">
    <source>
        <dbReference type="EMBL" id="ONH24344.1"/>
    </source>
</evidence>
<reference evidence="2" key="1">
    <citation type="submission" date="2016-10" db="EMBL/GenBank/DDBJ databases">
        <title>Frankia sp. NRRL B-16386 Genome sequencing.</title>
        <authorList>
            <person name="Ghodhbane-Gtari F."/>
            <person name="Swanson E."/>
            <person name="Gueddou A."/>
            <person name="Hezbri K."/>
            <person name="Ktari K."/>
            <person name="Nouioui I."/>
            <person name="Morris K."/>
            <person name="Simpson S."/>
            <person name="Abebe-Akele F."/>
            <person name="Thomas K."/>
            <person name="Gtari M."/>
            <person name="Tisa L.S."/>
        </authorList>
    </citation>
    <scope>NUCLEOTIDE SEQUENCE [LARGE SCALE GENOMIC DNA]</scope>
    <source>
        <strain evidence="2">NRRL B-16386</strain>
    </source>
</reference>
<protein>
    <submittedName>
        <fullName evidence="1">Uncharacterized protein</fullName>
    </submittedName>
</protein>
<dbReference type="RefSeq" id="WP_076820838.1">
    <property type="nucleotide sequence ID" value="NZ_MOMC01000072.1"/>
</dbReference>
<sequence>MGEFEKAIAAEVDDAGAWTAEVAEGWDIDGHPHGGYDSSDRLVAQGRQLAGYRGKPQQPPAA</sequence>
<name>A0A1V2I2E2_9ACTN</name>